<reference evidence="2 3" key="1">
    <citation type="journal article" date="2023" name="G3 (Bethesda)">
        <title>A chromosome-length genome assembly and annotation of blackberry (Rubus argutus, cv. 'Hillquist').</title>
        <authorList>
            <person name="Bruna T."/>
            <person name="Aryal R."/>
            <person name="Dudchenko O."/>
            <person name="Sargent D.J."/>
            <person name="Mead D."/>
            <person name="Buti M."/>
            <person name="Cavallini A."/>
            <person name="Hytonen T."/>
            <person name="Andres J."/>
            <person name="Pham M."/>
            <person name="Weisz D."/>
            <person name="Mascagni F."/>
            <person name="Usai G."/>
            <person name="Natali L."/>
            <person name="Bassil N."/>
            <person name="Fernandez G.E."/>
            <person name="Lomsadze A."/>
            <person name="Armour M."/>
            <person name="Olukolu B."/>
            <person name="Poorten T."/>
            <person name="Britton C."/>
            <person name="Davik J."/>
            <person name="Ashrafi H."/>
            <person name="Aiden E.L."/>
            <person name="Borodovsky M."/>
            <person name="Worthington M."/>
        </authorList>
    </citation>
    <scope>NUCLEOTIDE SEQUENCE [LARGE SCALE GENOMIC DNA]</scope>
    <source>
        <strain evidence="2">PI 553951</strain>
    </source>
</reference>
<name>A0AAW1W9F2_RUBAR</name>
<evidence type="ECO:0000256" key="1">
    <source>
        <dbReference type="SAM" id="MobiDB-lite"/>
    </source>
</evidence>
<feature type="region of interest" description="Disordered" evidence="1">
    <location>
        <begin position="1"/>
        <end position="66"/>
    </location>
</feature>
<sequence>MDDSAALVTPPHRVGPLHPSWKLPAVTPSPRPSCFPTKPGHLSTTAKPLHSSSFPPQNGAVTPKLRPPHLDLELLSLKSSESYTSLKDLLPSSSFAAVQSPTPNPRHQLRFTPCISFFKHRLLPFLSRSFNCFRVS</sequence>
<keyword evidence="3" id="KW-1185">Reference proteome</keyword>
<proteinExistence type="predicted"/>
<comment type="caution">
    <text evidence="2">The sequence shown here is derived from an EMBL/GenBank/DDBJ whole genome shotgun (WGS) entry which is preliminary data.</text>
</comment>
<dbReference type="AlphaFoldDB" id="A0AAW1W9F2"/>
<gene>
    <name evidence="2" type="ORF">M0R45_029924</name>
</gene>
<evidence type="ECO:0000313" key="3">
    <source>
        <dbReference type="Proteomes" id="UP001457282"/>
    </source>
</evidence>
<evidence type="ECO:0000313" key="2">
    <source>
        <dbReference type="EMBL" id="KAK9921414.1"/>
    </source>
</evidence>
<dbReference type="EMBL" id="JBEDUW010000006">
    <property type="protein sequence ID" value="KAK9921414.1"/>
    <property type="molecule type" value="Genomic_DNA"/>
</dbReference>
<accession>A0AAW1W9F2</accession>
<organism evidence="2 3">
    <name type="scientific">Rubus argutus</name>
    <name type="common">Southern blackberry</name>
    <dbReference type="NCBI Taxonomy" id="59490"/>
    <lineage>
        <taxon>Eukaryota</taxon>
        <taxon>Viridiplantae</taxon>
        <taxon>Streptophyta</taxon>
        <taxon>Embryophyta</taxon>
        <taxon>Tracheophyta</taxon>
        <taxon>Spermatophyta</taxon>
        <taxon>Magnoliopsida</taxon>
        <taxon>eudicotyledons</taxon>
        <taxon>Gunneridae</taxon>
        <taxon>Pentapetalae</taxon>
        <taxon>rosids</taxon>
        <taxon>fabids</taxon>
        <taxon>Rosales</taxon>
        <taxon>Rosaceae</taxon>
        <taxon>Rosoideae</taxon>
        <taxon>Rosoideae incertae sedis</taxon>
        <taxon>Rubus</taxon>
    </lineage>
</organism>
<feature type="compositionally biased region" description="Polar residues" evidence="1">
    <location>
        <begin position="42"/>
        <end position="60"/>
    </location>
</feature>
<dbReference type="Proteomes" id="UP001457282">
    <property type="component" value="Unassembled WGS sequence"/>
</dbReference>
<protein>
    <submittedName>
        <fullName evidence="2">Uncharacterized protein</fullName>
    </submittedName>
</protein>